<dbReference type="SUPFAM" id="SSF109604">
    <property type="entry name" value="HD-domain/PDEase-like"/>
    <property type="match status" value="1"/>
</dbReference>
<feature type="transmembrane region" description="Helical" evidence="1">
    <location>
        <begin position="35"/>
        <end position="56"/>
    </location>
</feature>
<protein>
    <recommendedName>
        <fullName evidence="2">HD-GYP domain-containing protein</fullName>
    </recommendedName>
</protein>
<dbReference type="Proteomes" id="UP000182278">
    <property type="component" value="Unassembled WGS sequence"/>
</dbReference>
<dbReference type="InterPro" id="IPR029016">
    <property type="entry name" value="GAF-like_dom_sf"/>
</dbReference>
<dbReference type="EMBL" id="MNUO01000039">
    <property type="protein sequence ID" value="OIN97668.1"/>
    <property type="molecule type" value="Genomic_DNA"/>
</dbReference>
<keyword evidence="1" id="KW-1133">Transmembrane helix</keyword>
<dbReference type="Pfam" id="PF13487">
    <property type="entry name" value="HD_5"/>
    <property type="match status" value="1"/>
</dbReference>
<keyword evidence="1" id="KW-0472">Membrane</keyword>
<dbReference type="InterPro" id="IPR006675">
    <property type="entry name" value="HDIG_dom"/>
</dbReference>
<keyword evidence="1" id="KW-0812">Transmembrane</keyword>
<accession>A0A1J4SGA5</accession>
<feature type="transmembrane region" description="Helical" evidence="1">
    <location>
        <begin position="6"/>
        <end position="23"/>
    </location>
</feature>
<evidence type="ECO:0000256" key="1">
    <source>
        <dbReference type="SAM" id="Phobius"/>
    </source>
</evidence>
<dbReference type="SUPFAM" id="SSF55781">
    <property type="entry name" value="GAF domain-like"/>
    <property type="match status" value="2"/>
</dbReference>
<dbReference type="Gene3D" id="1.10.3210.10">
    <property type="entry name" value="Hypothetical protein af1432"/>
    <property type="match status" value="1"/>
</dbReference>
<dbReference type="SMART" id="SM00471">
    <property type="entry name" value="HDc"/>
    <property type="match status" value="1"/>
</dbReference>
<organism evidence="3 4">
    <name type="scientific">Candidatus Desantisbacteria bacterium CG1_02_38_46</name>
    <dbReference type="NCBI Taxonomy" id="1817893"/>
    <lineage>
        <taxon>Bacteria</taxon>
        <taxon>Candidatus Desantisiibacteriota</taxon>
    </lineage>
</organism>
<dbReference type="InterPro" id="IPR003018">
    <property type="entry name" value="GAF"/>
</dbReference>
<evidence type="ECO:0000313" key="4">
    <source>
        <dbReference type="Proteomes" id="UP000182278"/>
    </source>
</evidence>
<dbReference type="SMART" id="SM00065">
    <property type="entry name" value="GAF"/>
    <property type="match status" value="2"/>
</dbReference>
<proteinExistence type="predicted"/>
<dbReference type="STRING" id="1817893.AUJ66_02490"/>
<dbReference type="Pfam" id="PF16927">
    <property type="entry name" value="HisKA_7TM"/>
    <property type="match status" value="1"/>
</dbReference>
<dbReference type="Pfam" id="PF01590">
    <property type="entry name" value="GAF"/>
    <property type="match status" value="1"/>
</dbReference>
<evidence type="ECO:0000313" key="3">
    <source>
        <dbReference type="EMBL" id="OIN97668.1"/>
    </source>
</evidence>
<dbReference type="PANTHER" id="PTHR43155:SF2">
    <property type="entry name" value="CYCLIC DI-GMP PHOSPHODIESTERASE PA4108"/>
    <property type="match status" value="1"/>
</dbReference>
<feature type="transmembrane region" description="Helical" evidence="1">
    <location>
        <begin position="194"/>
        <end position="214"/>
    </location>
</feature>
<dbReference type="Pfam" id="PF13492">
    <property type="entry name" value="GAF_3"/>
    <property type="match status" value="1"/>
</dbReference>
<feature type="transmembrane region" description="Helical" evidence="1">
    <location>
        <begin position="132"/>
        <end position="150"/>
    </location>
</feature>
<dbReference type="PROSITE" id="PS51832">
    <property type="entry name" value="HD_GYP"/>
    <property type="match status" value="1"/>
</dbReference>
<comment type="caution">
    <text evidence="3">The sequence shown here is derived from an EMBL/GenBank/DDBJ whole genome shotgun (WGS) entry which is preliminary data.</text>
</comment>
<feature type="transmembrane region" description="Helical" evidence="1">
    <location>
        <begin position="171"/>
        <end position="188"/>
    </location>
</feature>
<feature type="transmembrane region" description="Helical" evidence="1">
    <location>
        <begin position="95"/>
        <end position="112"/>
    </location>
</feature>
<feature type="transmembrane region" description="Helical" evidence="1">
    <location>
        <begin position="68"/>
        <end position="88"/>
    </location>
</feature>
<feature type="transmembrane region" description="Helical" evidence="1">
    <location>
        <begin position="261"/>
        <end position="277"/>
    </location>
</feature>
<dbReference type="InterPro" id="IPR031621">
    <property type="entry name" value="HisKA_7TM"/>
</dbReference>
<dbReference type="PANTHER" id="PTHR43155">
    <property type="entry name" value="CYCLIC DI-GMP PHOSPHODIESTERASE PA4108-RELATED"/>
    <property type="match status" value="1"/>
</dbReference>
<dbReference type="InterPro" id="IPR003607">
    <property type="entry name" value="HD/PDEase_dom"/>
</dbReference>
<reference evidence="3 4" key="1">
    <citation type="journal article" date="2016" name="Environ. Microbiol.">
        <title>Genomic resolution of a cold subsurface aquifer community provides metabolic insights for novel microbes adapted to high CO concentrations.</title>
        <authorList>
            <person name="Probst A.J."/>
            <person name="Castelle C.J."/>
            <person name="Singh A."/>
            <person name="Brown C.T."/>
            <person name="Anantharaman K."/>
            <person name="Sharon I."/>
            <person name="Hug L.A."/>
            <person name="Burstein D."/>
            <person name="Emerson J.B."/>
            <person name="Thomas B.C."/>
            <person name="Banfield J.F."/>
        </authorList>
    </citation>
    <scope>NUCLEOTIDE SEQUENCE [LARGE SCALE GENOMIC DNA]</scope>
    <source>
        <strain evidence="3">CG1_02_38_46</strain>
    </source>
</reference>
<sequence length="810" mass="92528">MNTYAIPPLVTSILILAYGIFVLRQNIKSSVNITFSLMTFATFLWLFFISMTYLSPDEKLALFWDKNAYLGVIFIPVTIYHFTVTFLGLKNQKKFILMSYIIVIIFLFLSRTNYFISGVRHYFFGYYTKAGLIHPLFLIFFMAMILISIYNLYKEYKKAEIGSLRHVRIKYMFFGILIASFGAIDFLADYGVEFYPFGFTFVIAFILISGYAIVKYRLLDIETFTYRTLGYMAISFLILASYTGVFTLIHRMFHKKFENPILTGGLLLVFLFIFMGIKNKIWKLIDRVFYRDKYKYRETLNAFSKSLNVLMDLEELLTMIVNIIADTVRINKASIMILDDGKQEYFVKNQKGISSPEVRLSKDDPFVTWLFSQGGVVEKEMLGMDPWYSKMKEVGLQRFRELESEICIPLIVGNQMVGLLNLGKKISGEIYKKDDIELLSSLGAQSAIAIHNAITYHSLEKRTEQLLTMCKIGQDVGSSLELDTVAKTLLNNIKSTMRAEIVSILLLDEETERLVIKASCGLDEEVAKNTSLKIGEKISGWVAQHAQPALVNDIESDPRFAKRSHEKYYTRSLVSVPLMLKGKVIGVVNVNNKETKRAFTFYDLEMLMGICGEASVIVENARLYTALRQSYLRTIQSLAEALDAKDRYTRGHVSRVCDYAIKIATELNLSQSEIENIATAAMLHDIGKIGIKETILLKPGKLTDSEYNEIKKHPETSVKIIKPIGLSEEILSIIRHHHEWYNGKGYPKGLIDEKIPIGARILSVADAFDAMVSERPYRKAFTKEGAMEELRKCNSSQFDPEIVETFLKIV</sequence>
<feature type="transmembrane region" description="Helical" evidence="1">
    <location>
        <begin position="226"/>
        <end position="249"/>
    </location>
</feature>
<dbReference type="CDD" id="cd00077">
    <property type="entry name" value="HDc"/>
    <property type="match status" value="1"/>
</dbReference>
<dbReference type="Gene3D" id="3.30.450.40">
    <property type="match status" value="2"/>
</dbReference>
<feature type="domain" description="HD-GYP" evidence="2">
    <location>
        <begin position="627"/>
        <end position="810"/>
    </location>
</feature>
<dbReference type="InterPro" id="IPR037522">
    <property type="entry name" value="HD_GYP_dom"/>
</dbReference>
<dbReference type="AlphaFoldDB" id="A0A1J4SGA5"/>
<gene>
    <name evidence="3" type="ORF">AUJ66_02490</name>
</gene>
<name>A0A1J4SGA5_9BACT</name>
<dbReference type="NCBIfam" id="TIGR00277">
    <property type="entry name" value="HDIG"/>
    <property type="match status" value="1"/>
</dbReference>
<evidence type="ECO:0000259" key="2">
    <source>
        <dbReference type="PROSITE" id="PS51832"/>
    </source>
</evidence>